<evidence type="ECO:0000256" key="1">
    <source>
        <dbReference type="SAM" id="MobiDB-lite"/>
    </source>
</evidence>
<dbReference type="Proteomes" id="UP000077266">
    <property type="component" value="Unassembled WGS sequence"/>
</dbReference>
<dbReference type="Gene3D" id="3.80.10.10">
    <property type="entry name" value="Ribonuclease Inhibitor"/>
    <property type="match status" value="1"/>
</dbReference>
<dbReference type="InParanoid" id="A0A165HL70"/>
<dbReference type="AlphaFoldDB" id="A0A165HL70"/>
<keyword evidence="4" id="KW-1185">Reference proteome</keyword>
<dbReference type="CDD" id="cd09917">
    <property type="entry name" value="F-box_SF"/>
    <property type="match status" value="1"/>
</dbReference>
<dbReference type="Pfam" id="PF12937">
    <property type="entry name" value="F-box-like"/>
    <property type="match status" value="1"/>
</dbReference>
<name>A0A165HL70_EXIGL</name>
<dbReference type="SUPFAM" id="SSF81383">
    <property type="entry name" value="F-box domain"/>
    <property type="match status" value="1"/>
</dbReference>
<dbReference type="InterPro" id="IPR032675">
    <property type="entry name" value="LRR_dom_sf"/>
</dbReference>
<dbReference type="SMART" id="SM00256">
    <property type="entry name" value="FBOX"/>
    <property type="match status" value="1"/>
</dbReference>
<feature type="region of interest" description="Disordered" evidence="1">
    <location>
        <begin position="1"/>
        <end position="21"/>
    </location>
</feature>
<protein>
    <recommendedName>
        <fullName evidence="2">F-box domain-containing protein</fullName>
    </recommendedName>
</protein>
<evidence type="ECO:0000313" key="4">
    <source>
        <dbReference type="Proteomes" id="UP000077266"/>
    </source>
</evidence>
<accession>A0A165HL70</accession>
<reference evidence="3 4" key="1">
    <citation type="journal article" date="2016" name="Mol. Biol. Evol.">
        <title>Comparative Genomics of Early-Diverging Mushroom-Forming Fungi Provides Insights into the Origins of Lignocellulose Decay Capabilities.</title>
        <authorList>
            <person name="Nagy L.G."/>
            <person name="Riley R."/>
            <person name="Tritt A."/>
            <person name="Adam C."/>
            <person name="Daum C."/>
            <person name="Floudas D."/>
            <person name="Sun H."/>
            <person name="Yadav J.S."/>
            <person name="Pangilinan J."/>
            <person name="Larsson K.H."/>
            <person name="Matsuura K."/>
            <person name="Barry K."/>
            <person name="Labutti K."/>
            <person name="Kuo R."/>
            <person name="Ohm R.A."/>
            <person name="Bhattacharya S.S."/>
            <person name="Shirouzu T."/>
            <person name="Yoshinaga Y."/>
            <person name="Martin F.M."/>
            <person name="Grigoriev I.V."/>
            <person name="Hibbett D.S."/>
        </authorList>
    </citation>
    <scope>NUCLEOTIDE SEQUENCE [LARGE SCALE GENOMIC DNA]</scope>
    <source>
        <strain evidence="3 4">HHB12029</strain>
    </source>
</reference>
<gene>
    <name evidence="3" type="ORF">EXIGLDRAFT_693065</name>
</gene>
<dbReference type="EMBL" id="KV426014">
    <property type="protein sequence ID" value="KZV92132.1"/>
    <property type="molecule type" value="Genomic_DNA"/>
</dbReference>
<organism evidence="3 4">
    <name type="scientific">Exidia glandulosa HHB12029</name>
    <dbReference type="NCBI Taxonomy" id="1314781"/>
    <lineage>
        <taxon>Eukaryota</taxon>
        <taxon>Fungi</taxon>
        <taxon>Dikarya</taxon>
        <taxon>Basidiomycota</taxon>
        <taxon>Agaricomycotina</taxon>
        <taxon>Agaricomycetes</taxon>
        <taxon>Auriculariales</taxon>
        <taxon>Exidiaceae</taxon>
        <taxon>Exidia</taxon>
    </lineage>
</organism>
<evidence type="ECO:0000313" key="3">
    <source>
        <dbReference type="EMBL" id="KZV92132.1"/>
    </source>
</evidence>
<feature type="domain" description="F-box" evidence="2">
    <location>
        <begin position="31"/>
        <end position="78"/>
    </location>
</feature>
<dbReference type="PROSITE" id="PS50181">
    <property type="entry name" value="FBOX"/>
    <property type="match status" value="1"/>
</dbReference>
<evidence type="ECO:0000259" key="2">
    <source>
        <dbReference type="PROSITE" id="PS50181"/>
    </source>
</evidence>
<dbReference type="InterPro" id="IPR001810">
    <property type="entry name" value="F-box_dom"/>
</dbReference>
<proteinExistence type="predicted"/>
<dbReference type="InterPro" id="IPR036047">
    <property type="entry name" value="F-box-like_dom_sf"/>
</dbReference>
<sequence>MPEHTPTSLQPGPSYDQSPPTVQEALLRNPGNPLAQLPLELVYTIFSMLPLPDRIRVALVCKLWRLVALDYAPLWADIQDVGPFAVHNLLARSQRAPVTLVMTSLHRDDLACISLSLADHMDHVAHVELRLAPGSNCTSETVRPLWTALRCPAPVLQVLRLEHSGERIQIEPPNLFDDCAPRLRVMQLTGFDLSAPCAVLESVTAFSGAASWDATPHADEAVMRPMAFASRCRDFFPGLSQLQLTGLPDYAVLKVDKFPKGLVALELSFHAWLDRTGDAKHLFNLLSAANFASMQTLVLESPPNGLVPRLIAADESIEWMLLEGIMYRPEGEVSQAYPDGACLKVLTTSMRSRSFRCCTNGSLDDILLNPLVFANLVDVVVGPHALYEAFSGSTVATMLMQATNLETLTIVLDYWPGFQPLGAPGWGGQVLSLRNLREVRISAPPNLATYPLQMEPYIVLYFFENVLRMGRRRLDTLALFGISFNLDNEIRAFQRQRLEATVAEHVVYYELDVMTMLGRGLPIDRNI</sequence>
<dbReference type="OrthoDB" id="2744437at2759"/>
<dbReference type="STRING" id="1314781.A0A165HL70"/>